<sequence length="63" mass="7080">MNDLACNKDRHAKIGEGSIGLDAICRVVSHEKLKGLPFNLETPNELPGYEAEIKVIREKQENF</sequence>
<name>K1SY92_9ZZZZ</name>
<keyword evidence="1" id="KW-0255">Endonuclease</keyword>
<keyword evidence="1" id="KW-0540">Nuclease</keyword>
<protein>
    <submittedName>
        <fullName evidence="1">Endonuclease IV</fullName>
    </submittedName>
</protein>
<dbReference type="GO" id="GO:0003906">
    <property type="term" value="F:DNA-(apurinic or apyrimidinic site) endonuclease activity"/>
    <property type="evidence" value="ECO:0007669"/>
    <property type="project" value="TreeGrafter"/>
</dbReference>
<dbReference type="InterPro" id="IPR036237">
    <property type="entry name" value="Xyl_isomerase-like_sf"/>
</dbReference>
<evidence type="ECO:0000313" key="1">
    <source>
        <dbReference type="EMBL" id="EKC62603.1"/>
    </source>
</evidence>
<organism evidence="1">
    <name type="scientific">human gut metagenome</name>
    <dbReference type="NCBI Taxonomy" id="408170"/>
    <lineage>
        <taxon>unclassified sequences</taxon>
        <taxon>metagenomes</taxon>
        <taxon>organismal metagenomes</taxon>
    </lineage>
</organism>
<dbReference type="GO" id="GO:0003677">
    <property type="term" value="F:DNA binding"/>
    <property type="evidence" value="ECO:0007669"/>
    <property type="project" value="InterPro"/>
</dbReference>
<reference evidence="1" key="1">
    <citation type="journal article" date="2013" name="Environ. Microbiol.">
        <title>Microbiota from the distal guts of lean and obese adolescents exhibit partial functional redundancy besides clear differences in community structure.</title>
        <authorList>
            <person name="Ferrer M."/>
            <person name="Ruiz A."/>
            <person name="Lanza F."/>
            <person name="Haange S.B."/>
            <person name="Oberbach A."/>
            <person name="Till H."/>
            <person name="Bargiela R."/>
            <person name="Campoy C."/>
            <person name="Segura M.T."/>
            <person name="Richter M."/>
            <person name="von Bergen M."/>
            <person name="Seifert J."/>
            <person name="Suarez A."/>
        </authorList>
    </citation>
    <scope>NUCLEOTIDE SEQUENCE</scope>
</reference>
<dbReference type="Gene3D" id="3.20.20.150">
    <property type="entry name" value="Divalent-metal-dependent TIM barrel enzymes"/>
    <property type="match status" value="1"/>
</dbReference>
<dbReference type="SUPFAM" id="SSF51658">
    <property type="entry name" value="Xylose isomerase-like"/>
    <property type="match status" value="1"/>
</dbReference>
<gene>
    <name evidence="1" type="ORF">LEA_11757</name>
</gene>
<comment type="caution">
    <text evidence="1">The sequence shown here is derived from an EMBL/GenBank/DDBJ whole genome shotgun (WGS) entry which is preliminary data.</text>
</comment>
<proteinExistence type="predicted"/>
<dbReference type="AlphaFoldDB" id="K1SY92"/>
<accession>K1SY92</accession>
<dbReference type="GO" id="GO:0006284">
    <property type="term" value="P:base-excision repair"/>
    <property type="evidence" value="ECO:0007669"/>
    <property type="project" value="TreeGrafter"/>
</dbReference>
<dbReference type="EMBL" id="AJWY01007936">
    <property type="protein sequence ID" value="EKC62603.1"/>
    <property type="molecule type" value="Genomic_DNA"/>
</dbReference>
<dbReference type="GO" id="GO:0008270">
    <property type="term" value="F:zinc ion binding"/>
    <property type="evidence" value="ECO:0007669"/>
    <property type="project" value="InterPro"/>
</dbReference>
<dbReference type="GO" id="GO:0008081">
    <property type="term" value="F:phosphoric diester hydrolase activity"/>
    <property type="evidence" value="ECO:0007669"/>
    <property type="project" value="TreeGrafter"/>
</dbReference>
<dbReference type="PANTHER" id="PTHR21445">
    <property type="entry name" value="ENDONUCLEASE IV ENDODEOXYRIBONUCLEASE IV"/>
    <property type="match status" value="1"/>
</dbReference>
<dbReference type="InterPro" id="IPR001719">
    <property type="entry name" value="AP_endonuc_2"/>
</dbReference>
<dbReference type="PANTHER" id="PTHR21445:SF0">
    <property type="entry name" value="APURINIC-APYRIMIDINIC ENDONUCLEASE"/>
    <property type="match status" value="1"/>
</dbReference>
<keyword evidence="1" id="KW-0378">Hydrolase</keyword>